<proteinExistence type="predicted"/>
<evidence type="ECO:0000313" key="2">
    <source>
        <dbReference type="Proteomes" id="UP001139263"/>
    </source>
</evidence>
<dbReference type="InterPro" id="IPR014197">
    <property type="entry name" value="Sporulation_prot_YunB"/>
</dbReference>
<dbReference type="Pfam" id="PF09560">
    <property type="entry name" value="Spore_YunB"/>
    <property type="match status" value="1"/>
</dbReference>
<dbReference type="EMBL" id="JALBUF010000001">
    <property type="protein sequence ID" value="MCI0182035.1"/>
    <property type="molecule type" value="Genomic_DNA"/>
</dbReference>
<reference evidence="1" key="1">
    <citation type="submission" date="2022-03" db="EMBL/GenBank/DDBJ databases">
        <title>Draft Genome Sequence of Firmicute Strain S0AB, a Heterotrophic Iron/Sulfur-Oxidizing Extreme Acidophile.</title>
        <authorList>
            <person name="Vergara E."/>
            <person name="Pakostova E."/>
            <person name="Johnson D.B."/>
            <person name="Holmes D.S."/>
        </authorList>
    </citation>
    <scope>NUCLEOTIDE SEQUENCE</scope>
    <source>
        <strain evidence="1">S0AB</strain>
    </source>
</reference>
<sequence>MRFRARRKPSAWRRYTIMSVLFLFLSLVSLVWSIEQLDRSLRPPFMAMATGIARQMATQAINDALTKRVAEDTEYAKLIVVDKDQAGHVTSAHFNFAEVARIESITTLRVQDALMHLQERTIYVPALQAMGSAVLATLGPSIPLRIEPLGSAQSEVEPVVETAGINQTVHILYLHITAQVIVVVPFITAPVRVETKIPIAYVVFVGNVPQTTMVGTGAPQFSMPAPSPLRGTH</sequence>
<dbReference type="PIRSF" id="PIRSF021383">
    <property type="entry name" value="YunB"/>
    <property type="match status" value="1"/>
</dbReference>
<name>A0A9X2AC85_9BACL</name>
<evidence type="ECO:0000313" key="1">
    <source>
        <dbReference type="EMBL" id="MCI0182035.1"/>
    </source>
</evidence>
<gene>
    <name evidence="1" type="primary">yunB</name>
    <name evidence="1" type="ORF">MM817_00286</name>
</gene>
<organism evidence="1 2">
    <name type="scientific">Sulfoacidibacillus ferrooxidans</name>
    <dbReference type="NCBI Taxonomy" id="2005001"/>
    <lineage>
        <taxon>Bacteria</taxon>
        <taxon>Bacillati</taxon>
        <taxon>Bacillota</taxon>
        <taxon>Bacilli</taxon>
        <taxon>Bacillales</taxon>
        <taxon>Alicyclobacillaceae</taxon>
        <taxon>Sulfoacidibacillus</taxon>
    </lineage>
</organism>
<accession>A0A9X2AC85</accession>
<keyword evidence="2" id="KW-1185">Reference proteome</keyword>
<protein>
    <submittedName>
        <fullName evidence="1">Sporulation protein YunB</fullName>
    </submittedName>
</protein>
<comment type="caution">
    <text evidence="1">The sequence shown here is derived from an EMBL/GenBank/DDBJ whole genome shotgun (WGS) entry which is preliminary data.</text>
</comment>
<dbReference type="RefSeq" id="WP_241711655.1">
    <property type="nucleotide sequence ID" value="NZ_JALBUF010000001.1"/>
</dbReference>
<dbReference type="AlphaFoldDB" id="A0A9X2AC85"/>
<dbReference type="NCBIfam" id="TIGR02832">
    <property type="entry name" value="spo_yunB"/>
    <property type="match status" value="1"/>
</dbReference>
<dbReference type="Proteomes" id="UP001139263">
    <property type="component" value="Unassembled WGS sequence"/>
</dbReference>